<evidence type="ECO:0000313" key="2">
    <source>
        <dbReference type="Proteomes" id="UP000236592"/>
    </source>
</evidence>
<dbReference type="EMBL" id="CP025938">
    <property type="protein sequence ID" value="AUS04609.1"/>
    <property type="molecule type" value="Genomic_DNA"/>
</dbReference>
<accession>A0A2I7SFB7</accession>
<gene>
    <name evidence="1" type="ORF">C1A40_03585</name>
</gene>
<dbReference type="OrthoDB" id="1144758at2"/>
<keyword evidence="2" id="KW-1185">Reference proteome</keyword>
<organism evidence="1 2">
    <name type="scientific">Pseudotamlana carrageenivorans</name>
    <dbReference type="NCBI Taxonomy" id="2069432"/>
    <lineage>
        <taxon>Bacteria</taxon>
        <taxon>Pseudomonadati</taxon>
        <taxon>Bacteroidota</taxon>
        <taxon>Flavobacteriia</taxon>
        <taxon>Flavobacteriales</taxon>
        <taxon>Flavobacteriaceae</taxon>
        <taxon>Pseudotamlana</taxon>
    </lineage>
</organism>
<evidence type="ECO:0000313" key="1">
    <source>
        <dbReference type="EMBL" id="AUS04609.1"/>
    </source>
</evidence>
<dbReference type="RefSeq" id="WP_102994710.1">
    <property type="nucleotide sequence ID" value="NZ_CP025938.1"/>
</dbReference>
<protein>
    <submittedName>
        <fullName evidence="1">Uncharacterized protein</fullName>
    </submittedName>
</protein>
<sequence>MNTTAEQKTTQKINLINGEYTASEALDIVNSVLKVKINFHKLNRLSITEGNNKDECVYDNGRINELMDAQKTTKEFLSQAQSSGKKIKMHGVIHIEIEE</sequence>
<reference evidence="2" key="1">
    <citation type="submission" date="2018-01" db="EMBL/GenBank/DDBJ databases">
        <title>Complete genome of Tamlana sp. UJ94.</title>
        <authorList>
            <person name="Jung J."/>
            <person name="Chung D."/>
            <person name="Bae S.S."/>
            <person name="Baek K."/>
        </authorList>
    </citation>
    <scope>NUCLEOTIDE SEQUENCE [LARGE SCALE GENOMIC DNA]</scope>
    <source>
        <strain evidence="2">UJ94</strain>
    </source>
</reference>
<proteinExistence type="predicted"/>
<dbReference type="AlphaFoldDB" id="A0A2I7SFB7"/>
<dbReference type="KEGG" id="taj:C1A40_03585"/>
<dbReference type="Proteomes" id="UP000236592">
    <property type="component" value="Chromosome"/>
</dbReference>
<name>A0A2I7SFB7_9FLAO</name>